<dbReference type="EMBL" id="JACGCM010001798">
    <property type="protein sequence ID" value="KAF6149138.1"/>
    <property type="molecule type" value="Genomic_DNA"/>
</dbReference>
<dbReference type="GO" id="GO:0003729">
    <property type="term" value="F:mRNA binding"/>
    <property type="evidence" value="ECO:0007669"/>
    <property type="project" value="TreeGrafter"/>
</dbReference>
<feature type="repeat" description="Pumilio" evidence="4">
    <location>
        <begin position="484"/>
        <end position="522"/>
    </location>
</feature>
<gene>
    <name evidence="6" type="ORF">GIB67_025994</name>
</gene>
<evidence type="ECO:0000256" key="2">
    <source>
        <dbReference type="ARBA" id="ARBA00022845"/>
    </source>
</evidence>
<dbReference type="InterPro" id="IPR033712">
    <property type="entry name" value="Pumilio_RNA-bd"/>
</dbReference>
<feature type="repeat" description="Pumilio" evidence="4">
    <location>
        <begin position="411"/>
        <end position="446"/>
    </location>
</feature>
<feature type="repeat" description="Pumilio" evidence="4">
    <location>
        <begin position="447"/>
        <end position="483"/>
    </location>
</feature>
<dbReference type="PROSITE" id="PS50302">
    <property type="entry name" value="PUM"/>
    <property type="match status" value="7"/>
</dbReference>
<keyword evidence="7" id="KW-1185">Reference proteome</keyword>
<accession>A0A7J7M2X2</accession>
<evidence type="ECO:0000256" key="4">
    <source>
        <dbReference type="PROSITE-ProRule" id="PRU00317"/>
    </source>
</evidence>
<dbReference type="InterPro" id="IPR011989">
    <property type="entry name" value="ARM-like"/>
</dbReference>
<protein>
    <recommendedName>
        <fullName evidence="5">PUM-HD domain-containing protein</fullName>
    </recommendedName>
</protein>
<evidence type="ECO:0000313" key="7">
    <source>
        <dbReference type="Proteomes" id="UP000541444"/>
    </source>
</evidence>
<sequence>MKDDKEVNQASLNLVQQQQQCSIGSHVYVNVNGGDGHGSSPKKGVDGGIYGHVNGGGLMCNEKYVSVCNGNGNGVEGSLHFGGLGGFSYSDEGLVTPTMFGERKPIVECISSHNSSGLSLESERKLVYDNSFFRQNTKMSELSLANTLARMRIGGDQESSFGFQVSNPCNAENNVHFENYGHGLSDFHGLQSSFPASSMNYNDQRSSAVFGLQHENHFDTVPGSCNSRSMLSYPGYYPNPLSDLPSQEVAFGINYSHNYSGFRVPYNFSSMNRPCMDDVLFYSHRNPMDFDHLTQSYQPLPSQNLMHHSLPIFNGSQEATTNAWTPQYPSPMRSTGNLKAFTCEDGLIMQGEDMNYVMKNRFDPSNGHRRGSLTGTWIGCLNETTSQIDGLNNPNVHSPLLLPLTYNRLSDYEGSIHHLARDQNGCRFLQRKFEEGTPQDIEIIFNEIVDHIGELMINPFGNYLVQKLLDICTEEQRLQILLTAMSEPGKLVNISLNMHGTRVVQKLIETVKTRQQVSLVISALQPGFLHLILDLNGNHVILRCLQRFSNEDNKFIFRSAAKDCVKIATHRHGCCVLQRCISSSKGQYRENLVSRISSNGLLLAQDAFGNYVVQYILDLKIPSANENLISQFEGKYLHLSLQKFSSNVVEKCLKVFGEESQATIITELLLASQFDLLLQHPFANYVIKSALEVAKVWESKPTFSFQ</sequence>
<dbReference type="Pfam" id="PF22493">
    <property type="entry name" value="PUF_NOP9"/>
    <property type="match status" value="1"/>
</dbReference>
<dbReference type="Proteomes" id="UP000541444">
    <property type="component" value="Unassembled WGS sequence"/>
</dbReference>
<dbReference type="GO" id="GO:0005737">
    <property type="term" value="C:cytoplasm"/>
    <property type="evidence" value="ECO:0007669"/>
    <property type="project" value="TreeGrafter"/>
</dbReference>
<evidence type="ECO:0000256" key="1">
    <source>
        <dbReference type="ARBA" id="ARBA00022737"/>
    </source>
</evidence>
<keyword evidence="2" id="KW-0810">Translation regulation</keyword>
<dbReference type="PANTHER" id="PTHR12537">
    <property type="entry name" value="RNA BINDING PROTEIN PUMILIO-RELATED"/>
    <property type="match status" value="1"/>
</dbReference>
<feature type="domain" description="PUM-HD" evidence="5">
    <location>
        <begin position="383"/>
        <end position="706"/>
    </location>
</feature>
<feature type="repeat" description="Pumilio" evidence="4">
    <location>
        <begin position="631"/>
        <end position="666"/>
    </location>
</feature>
<dbReference type="GO" id="GO:0006417">
    <property type="term" value="P:regulation of translation"/>
    <property type="evidence" value="ECO:0007669"/>
    <property type="project" value="UniProtKB-KW"/>
</dbReference>
<proteinExistence type="predicted"/>
<dbReference type="InterPro" id="IPR016024">
    <property type="entry name" value="ARM-type_fold"/>
</dbReference>
<evidence type="ECO:0000256" key="3">
    <source>
        <dbReference type="ARBA" id="ARBA00058490"/>
    </source>
</evidence>
<name>A0A7J7M2X2_9MAGN</name>
<dbReference type="Gene3D" id="1.25.10.10">
    <property type="entry name" value="Leucine-rich Repeat Variant"/>
    <property type="match status" value="1"/>
</dbReference>
<dbReference type="SMART" id="SM00025">
    <property type="entry name" value="Pumilio"/>
    <property type="match status" value="8"/>
</dbReference>
<dbReference type="PANTHER" id="PTHR12537:SF13">
    <property type="entry name" value="PUMILIO HOMOLOGY DOMAIN FAMILY MEMBER 4"/>
    <property type="match status" value="1"/>
</dbReference>
<feature type="repeat" description="Pumilio" evidence="4">
    <location>
        <begin position="559"/>
        <end position="594"/>
    </location>
</feature>
<dbReference type="SUPFAM" id="SSF48371">
    <property type="entry name" value="ARM repeat"/>
    <property type="match status" value="1"/>
</dbReference>
<comment type="caution">
    <text evidence="6">The sequence shown here is derived from an EMBL/GenBank/DDBJ whole genome shotgun (WGS) entry which is preliminary data.</text>
</comment>
<dbReference type="FunFam" id="1.25.10.10:FF:000237">
    <property type="entry name" value="Pumilio homolog 9"/>
    <property type="match status" value="1"/>
</dbReference>
<dbReference type="PROSITE" id="PS50303">
    <property type="entry name" value="PUM_HD"/>
    <property type="match status" value="1"/>
</dbReference>
<dbReference type="InterPro" id="IPR033133">
    <property type="entry name" value="PUM-HD"/>
</dbReference>
<dbReference type="InterPro" id="IPR001313">
    <property type="entry name" value="Pumilio_RNA-bd_rpt"/>
</dbReference>
<feature type="repeat" description="Pumilio" evidence="4">
    <location>
        <begin position="523"/>
        <end position="558"/>
    </location>
</feature>
<keyword evidence="1" id="KW-0677">Repeat</keyword>
<comment type="function">
    <text evidence="3">Sequence-specific RNA-binding protein that regulates translation and mRNA stability by binding the 3'-UTR of target mRNAs.</text>
</comment>
<dbReference type="OrthoDB" id="668540at2759"/>
<feature type="repeat" description="Pumilio" evidence="4">
    <location>
        <begin position="595"/>
        <end position="630"/>
    </location>
</feature>
<dbReference type="CDD" id="cd07920">
    <property type="entry name" value="Pumilio"/>
    <property type="match status" value="1"/>
</dbReference>
<evidence type="ECO:0000313" key="6">
    <source>
        <dbReference type="EMBL" id="KAF6149138.1"/>
    </source>
</evidence>
<dbReference type="AlphaFoldDB" id="A0A7J7M2X2"/>
<organism evidence="6 7">
    <name type="scientific">Kingdonia uniflora</name>
    <dbReference type="NCBI Taxonomy" id="39325"/>
    <lineage>
        <taxon>Eukaryota</taxon>
        <taxon>Viridiplantae</taxon>
        <taxon>Streptophyta</taxon>
        <taxon>Embryophyta</taxon>
        <taxon>Tracheophyta</taxon>
        <taxon>Spermatophyta</taxon>
        <taxon>Magnoliopsida</taxon>
        <taxon>Ranunculales</taxon>
        <taxon>Circaeasteraceae</taxon>
        <taxon>Kingdonia</taxon>
    </lineage>
</organism>
<evidence type="ECO:0000259" key="5">
    <source>
        <dbReference type="PROSITE" id="PS50303"/>
    </source>
</evidence>
<reference evidence="6 7" key="1">
    <citation type="journal article" date="2020" name="IScience">
        <title>Genome Sequencing of the Endangered Kingdonia uniflora (Circaeasteraceae, Ranunculales) Reveals Potential Mechanisms of Evolutionary Specialization.</title>
        <authorList>
            <person name="Sun Y."/>
            <person name="Deng T."/>
            <person name="Zhang A."/>
            <person name="Moore M.J."/>
            <person name="Landis J.B."/>
            <person name="Lin N."/>
            <person name="Zhang H."/>
            <person name="Zhang X."/>
            <person name="Huang J."/>
            <person name="Zhang X."/>
            <person name="Sun H."/>
            <person name="Wang H."/>
        </authorList>
    </citation>
    <scope>NUCLEOTIDE SEQUENCE [LARGE SCALE GENOMIC DNA]</scope>
    <source>
        <strain evidence="6">TB1705</strain>
        <tissue evidence="6">Leaf</tissue>
    </source>
</reference>